<dbReference type="InterPro" id="IPR012910">
    <property type="entry name" value="Plug_dom"/>
</dbReference>
<dbReference type="EMBL" id="CP018820">
    <property type="protein sequence ID" value="APR52193.1"/>
    <property type="molecule type" value="Genomic_DNA"/>
</dbReference>
<dbReference type="PANTHER" id="PTHR47234:SF3">
    <property type="entry name" value="SECRETIN_TONB SHORT N-TERMINAL DOMAIN-CONTAINING PROTEIN"/>
    <property type="match status" value="1"/>
</dbReference>
<keyword evidence="14" id="KW-0675">Receptor</keyword>
<reference evidence="15" key="2">
    <citation type="submission" date="2016-12" db="EMBL/GenBank/DDBJ databases">
        <title>Whole genome sequencing of Sphingomonas sp. ABOJV.</title>
        <authorList>
            <person name="Conlan S."/>
            <person name="Thomas P.J."/>
            <person name="Mullikin J."/>
            <person name="Palmore T.N."/>
            <person name="Frank K.M."/>
            <person name="Segre J.A."/>
        </authorList>
    </citation>
    <scope>NUCLEOTIDE SEQUENCE [LARGE SCALE GENOMIC DNA]</scope>
    <source>
        <strain evidence="15">ABOJV</strain>
    </source>
</reference>
<keyword evidence="7 8" id="KW-0998">Cell outer membrane</keyword>
<evidence type="ECO:0000256" key="5">
    <source>
        <dbReference type="ARBA" id="ARBA00023077"/>
    </source>
</evidence>
<dbReference type="AlphaFoldDB" id="A0A1L6J8D3"/>
<protein>
    <submittedName>
        <fullName evidence="14">TonB-dependent receptor</fullName>
    </submittedName>
</protein>
<dbReference type="InterPro" id="IPR000531">
    <property type="entry name" value="Beta-barrel_TonB"/>
</dbReference>
<evidence type="ECO:0000256" key="7">
    <source>
        <dbReference type="ARBA" id="ARBA00023237"/>
    </source>
</evidence>
<evidence type="ECO:0000313" key="15">
    <source>
        <dbReference type="Proteomes" id="UP000185161"/>
    </source>
</evidence>
<evidence type="ECO:0000259" key="12">
    <source>
        <dbReference type="Pfam" id="PF07715"/>
    </source>
</evidence>
<dbReference type="InterPro" id="IPR037066">
    <property type="entry name" value="Plug_dom_sf"/>
</dbReference>
<feature type="domain" description="TonB-dependent receptor-like beta-barrel" evidence="11">
    <location>
        <begin position="410"/>
        <end position="938"/>
    </location>
</feature>
<dbReference type="GO" id="GO:0009279">
    <property type="term" value="C:cell outer membrane"/>
    <property type="evidence" value="ECO:0007669"/>
    <property type="project" value="UniProtKB-SubCell"/>
</dbReference>
<organism evidence="13 15">
    <name type="scientific">Sphingomonas koreensis</name>
    <dbReference type="NCBI Taxonomy" id="93064"/>
    <lineage>
        <taxon>Bacteria</taxon>
        <taxon>Pseudomonadati</taxon>
        <taxon>Pseudomonadota</taxon>
        <taxon>Alphaproteobacteria</taxon>
        <taxon>Sphingomonadales</taxon>
        <taxon>Sphingomonadaceae</taxon>
        <taxon>Sphingomonas</taxon>
    </lineage>
</organism>
<evidence type="ECO:0000256" key="1">
    <source>
        <dbReference type="ARBA" id="ARBA00004571"/>
    </source>
</evidence>
<dbReference type="Proteomes" id="UP000286681">
    <property type="component" value="Unassembled WGS sequence"/>
</dbReference>
<evidence type="ECO:0000313" key="13">
    <source>
        <dbReference type="EMBL" id="APR52193.1"/>
    </source>
</evidence>
<evidence type="ECO:0000256" key="3">
    <source>
        <dbReference type="ARBA" id="ARBA00022452"/>
    </source>
</evidence>
<comment type="similarity">
    <text evidence="8 9">Belongs to the TonB-dependent receptor family.</text>
</comment>
<evidence type="ECO:0000256" key="10">
    <source>
        <dbReference type="SAM" id="SignalP"/>
    </source>
</evidence>
<evidence type="ECO:0000313" key="16">
    <source>
        <dbReference type="Proteomes" id="UP000286681"/>
    </source>
</evidence>
<evidence type="ECO:0000256" key="4">
    <source>
        <dbReference type="ARBA" id="ARBA00022692"/>
    </source>
</evidence>
<reference evidence="14 16" key="3">
    <citation type="submission" date="2018-07" db="EMBL/GenBank/DDBJ databases">
        <title>Genomic and Epidemiologic Investigation of an Indolent Hospital Outbreak.</title>
        <authorList>
            <person name="Johnson R.C."/>
            <person name="Deming C."/>
            <person name="Conlan S."/>
            <person name="Zellmer C.J."/>
            <person name="Michelin A.V."/>
            <person name="Lee-Lin S."/>
            <person name="Thomas P.J."/>
            <person name="Park M."/>
            <person name="Weingarten R.A."/>
            <person name="Less J."/>
            <person name="Dekker J.P."/>
            <person name="Frank K.M."/>
            <person name="Musser K.A."/>
            <person name="Mcquiston J.R."/>
            <person name="Henderson D.K."/>
            <person name="Lau A.F."/>
            <person name="Palmore T.N."/>
            <person name="Segre J.A."/>
        </authorList>
    </citation>
    <scope>NUCLEOTIDE SEQUENCE [LARGE SCALE GENOMIC DNA]</scope>
    <source>
        <strain evidence="14 16">SK-NIH.Env10_0317</strain>
    </source>
</reference>
<evidence type="ECO:0000256" key="9">
    <source>
        <dbReference type="RuleBase" id="RU003357"/>
    </source>
</evidence>
<keyword evidence="5 9" id="KW-0798">TonB box</keyword>
<keyword evidence="2 8" id="KW-0813">Transport</keyword>
<feature type="domain" description="TonB-dependent receptor plug" evidence="12">
    <location>
        <begin position="72"/>
        <end position="186"/>
    </location>
</feature>
<feature type="chain" id="PRO_5041797836" evidence="10">
    <location>
        <begin position="46"/>
        <end position="973"/>
    </location>
</feature>
<proteinExistence type="inferred from homology"/>
<keyword evidence="6 8" id="KW-0472">Membrane</keyword>
<dbReference type="SUPFAM" id="SSF56935">
    <property type="entry name" value="Porins"/>
    <property type="match status" value="1"/>
</dbReference>
<dbReference type="Gene3D" id="2.170.130.10">
    <property type="entry name" value="TonB-dependent receptor, plug domain"/>
    <property type="match status" value="1"/>
</dbReference>
<comment type="subcellular location">
    <subcellularLocation>
        <location evidence="1 8">Cell outer membrane</location>
        <topology evidence="1 8">Multi-pass membrane protein</topology>
    </subcellularLocation>
</comment>
<reference evidence="13" key="1">
    <citation type="submission" date="2016-12" db="EMBL/GenBank/DDBJ databases">
        <title>Whole genome sequencing of Sphingomonas koreensis.</title>
        <authorList>
            <person name="Conlan S."/>
            <person name="Thomas P.J."/>
            <person name="Mullikin J."/>
            <person name="Palmore T.N."/>
            <person name="Frank K.M."/>
            <person name="Segre J.A."/>
        </authorList>
    </citation>
    <scope>NUCLEOTIDE SEQUENCE</scope>
    <source>
        <strain evidence="13">ABOJV</strain>
    </source>
</reference>
<dbReference type="InterPro" id="IPR039426">
    <property type="entry name" value="TonB-dep_rcpt-like"/>
</dbReference>
<dbReference type="Pfam" id="PF00593">
    <property type="entry name" value="TonB_dep_Rec_b-barrel"/>
    <property type="match status" value="1"/>
</dbReference>
<name>A0A1L6J8D3_9SPHN</name>
<sequence length="973" mass="103942">MLRRDIIGGQKMTLATHHIRRSVARRARLLLLASVFTAAASPAFAQSDPVEPADEPQDIVITGSLVERSGFDTPTPVTVIGMDAIERVAAPSIADVINQMPAVRPSLTPTSAVNAGGNTQTGGNFLDLRGLGYARTMVLLDGRRYVPTNPTGAVSINNIPQALIDRVDIVTGGASAAYGADAVAGVVNLRINSKMQGVRATLQGGMAEEGDYRQILASVAAGTKVTDRLHLVVGGEFSDNNGINRLFDRDWSACGPGLLANPNAGDLGRGTPEQPRFFVTKCGVRSSNVTHNGVISGLNWVPGTIDPITGAPKQNITVITGLPSYLKGIQFSDTGQAIPYTFGTQVSSGSMLGGDGLNGVGEQVGATPITRYSGFGRLTWEVGSGFELFAELSYHKFNSEQDNIPSSFQYTLRSDNVFLPAALRQTMIDNSVTSIVVGKNNRDHGRVRTRFDTDTLQTAIGLSGEFAPGWKVDAYYAYGRNYTQNDGRNVRVTGNYTLALDSIDDPRTPGIVDPICRSTIANPGNGCVPLNILGTVSPNDPALLYVNGFSRFISDIRQNTIAATVRGKPFSTWAGPVAFAIGAEYRDQDLAVDYDVRSQAGAFGAPSLPYSGQVHVKELFGELMVPLLKDSSLGKRLSLDLAGRITDYSTSGTVETWKAGLDYSLSDSIRFRATRSRDIRAPSLAELFQRSGSSNLNVTDFDPRFLGQSYLVTALTAGNPNLKPEIADTFTGGMVLTPTAIPGLRLSVDYYDIQIKDAIIQITPAATVQQCFTVNPAACAFITRGSDGRIASVFSGPVNLASAMTRGVDVELQYSLPVGADRITVQTLVNYLIKTELDDGIAKVRLDNSMAQSTVAALGGNPRWKANFNASYIADDFRFSGTARYVGGGYIDRTLTAKDLDKLTVKGRVYFDISGELTLFKPKGEGSKVALFAAVQNLLDTDPPITGAGGYGTTRGLFDTIGRQFIGGVRLNF</sequence>
<dbReference type="PANTHER" id="PTHR47234">
    <property type="match status" value="1"/>
</dbReference>
<evidence type="ECO:0000313" key="14">
    <source>
        <dbReference type="EMBL" id="RSV03112.1"/>
    </source>
</evidence>
<dbReference type="Pfam" id="PF07715">
    <property type="entry name" value="Plug"/>
    <property type="match status" value="1"/>
</dbReference>
<dbReference type="EMBL" id="QQWO01000008">
    <property type="protein sequence ID" value="RSV03112.1"/>
    <property type="molecule type" value="Genomic_DNA"/>
</dbReference>
<dbReference type="Gene3D" id="2.40.170.20">
    <property type="entry name" value="TonB-dependent receptor, beta-barrel domain"/>
    <property type="match status" value="1"/>
</dbReference>
<dbReference type="Proteomes" id="UP000185161">
    <property type="component" value="Chromosome"/>
</dbReference>
<dbReference type="STRING" id="93064.BRX40_06865"/>
<dbReference type="OrthoDB" id="7051241at2"/>
<keyword evidence="10" id="KW-0732">Signal</keyword>
<dbReference type="InterPro" id="IPR036942">
    <property type="entry name" value="Beta-barrel_TonB_sf"/>
</dbReference>
<gene>
    <name evidence="13" type="ORF">BRX40_06865</name>
    <name evidence="14" type="ORF">CA257_11580</name>
</gene>
<keyword evidence="3 8" id="KW-1134">Transmembrane beta strand</keyword>
<evidence type="ECO:0000259" key="11">
    <source>
        <dbReference type="Pfam" id="PF00593"/>
    </source>
</evidence>
<dbReference type="KEGG" id="skr:BRX40_06865"/>
<keyword evidence="15" id="KW-1185">Reference proteome</keyword>
<evidence type="ECO:0000256" key="6">
    <source>
        <dbReference type="ARBA" id="ARBA00023136"/>
    </source>
</evidence>
<evidence type="ECO:0000256" key="8">
    <source>
        <dbReference type="PROSITE-ProRule" id="PRU01360"/>
    </source>
</evidence>
<accession>A0A1L6J8D3</accession>
<keyword evidence="4 8" id="KW-0812">Transmembrane</keyword>
<dbReference type="PROSITE" id="PS52016">
    <property type="entry name" value="TONB_DEPENDENT_REC_3"/>
    <property type="match status" value="1"/>
</dbReference>
<evidence type="ECO:0000256" key="2">
    <source>
        <dbReference type="ARBA" id="ARBA00022448"/>
    </source>
</evidence>
<feature type="signal peptide" evidence="10">
    <location>
        <begin position="1"/>
        <end position="45"/>
    </location>
</feature>